<dbReference type="SMART" id="SM00382">
    <property type="entry name" value="AAA"/>
    <property type="match status" value="1"/>
</dbReference>
<name>A0A090DUC5_MESPL</name>
<dbReference type="FunFam" id="3.40.50.300:FF:000221">
    <property type="entry name" value="Multidrug ABC transporter ATP-binding protein"/>
    <property type="match status" value="1"/>
</dbReference>
<proteinExistence type="inferred from homology"/>
<dbReference type="Gene3D" id="3.40.50.300">
    <property type="entry name" value="P-loop containing nucleotide triphosphate hydrolases"/>
    <property type="match status" value="1"/>
</dbReference>
<evidence type="ECO:0000256" key="4">
    <source>
        <dbReference type="ARBA" id="ARBA00022475"/>
    </source>
</evidence>
<dbReference type="EMBL" id="CCMZ01000018">
    <property type="protein sequence ID" value="CDX17934.1"/>
    <property type="molecule type" value="Genomic_DNA"/>
</dbReference>
<dbReference type="InterPro" id="IPR039421">
    <property type="entry name" value="Type_1_exporter"/>
</dbReference>
<comment type="subcellular location">
    <subcellularLocation>
        <location evidence="1">Cell membrane</location>
        <topology evidence="1">Multi-pass membrane protein</topology>
    </subcellularLocation>
</comment>
<keyword evidence="4" id="KW-1003">Cell membrane</keyword>
<dbReference type="Proteomes" id="UP000045285">
    <property type="component" value="Unassembled WGS sequence"/>
</dbReference>
<evidence type="ECO:0000259" key="13">
    <source>
        <dbReference type="PROSITE" id="PS50929"/>
    </source>
</evidence>
<dbReference type="Pfam" id="PF00664">
    <property type="entry name" value="ABC_membrane"/>
    <property type="match status" value="1"/>
</dbReference>
<feature type="transmembrane region" description="Helical" evidence="11">
    <location>
        <begin position="212"/>
        <end position="231"/>
    </location>
</feature>
<evidence type="ECO:0000256" key="2">
    <source>
        <dbReference type="ARBA" id="ARBA00005417"/>
    </source>
</evidence>
<evidence type="ECO:0000256" key="5">
    <source>
        <dbReference type="ARBA" id="ARBA00022597"/>
    </source>
</evidence>
<dbReference type="GO" id="GO:0005524">
    <property type="term" value="F:ATP binding"/>
    <property type="evidence" value="ECO:0007669"/>
    <property type="project" value="UniProtKB-KW"/>
</dbReference>
<dbReference type="PANTHER" id="PTHR43394">
    <property type="entry name" value="ATP-DEPENDENT PERMEASE MDL1, MITOCHONDRIAL"/>
    <property type="match status" value="1"/>
</dbReference>
<dbReference type="GO" id="GO:0005886">
    <property type="term" value="C:plasma membrane"/>
    <property type="evidence" value="ECO:0007669"/>
    <property type="project" value="UniProtKB-SubCell"/>
</dbReference>
<dbReference type="SUPFAM" id="SSF52540">
    <property type="entry name" value="P-loop containing nucleoside triphosphate hydrolases"/>
    <property type="match status" value="1"/>
</dbReference>
<keyword evidence="8" id="KW-0067">ATP-binding</keyword>
<gene>
    <name evidence="14" type="ORF">MPL3356_250037</name>
</gene>
<evidence type="ECO:0000313" key="15">
    <source>
        <dbReference type="Proteomes" id="UP000045285"/>
    </source>
</evidence>
<dbReference type="Gene3D" id="1.20.1560.10">
    <property type="entry name" value="ABC transporter type 1, transmembrane domain"/>
    <property type="match status" value="1"/>
</dbReference>
<dbReference type="STRING" id="69974.MPLDJ20_20035"/>
<evidence type="ECO:0000256" key="8">
    <source>
        <dbReference type="ARBA" id="ARBA00022840"/>
    </source>
</evidence>
<sequence>MSWAFDVGIVRLKALQTAQYHRNAPPNSKAIGGVTKPGNSLANGEAAGPVQGLSTIARITRMNLRHSWQVTVAIGSTLVAASLQLLIPELLGQAIDQTQTAIGGGVSGAAAQEGLRTSALLLLAICVLRGLFTLAQNYFAEAVGHHVAYELRVAFYEKIQRLSFSFHDQAHSADLITIGMLDLEGVRVYFSAALVRAVLLVMLIGVGAHMLISINLVLGLLALSFVPFVGWRSSITQIKLRATWLDLQERLCDLSRVMEENLTGVRVVRAFSAQAYEMLKFDRASKSALGLMHERAEIYVRNISAMNFSFFFAMGLVLWIGGNKVIAGEISVGKLATFLTFMTILQMPVRQIGLIVDGFARASTCGSRLFGLLDLDIALKDAADAKPLEISEGTLRFDDVSFAYPDEENRPILKNISFEARKSETIAIVGPPGAGKSTIAHLIPRFYDVASGVITLDGQDIREVTLATLRRAVAVVQQDAFIFTTTIENNIAYGDPWANAQRIERASESAQLHDYILRLPAGYKTVVRERGISLSGGQRQRLTIARTMMLRPSVIIFDDSTAAIDAATEQRIRSAMRHFAKDRVTIIIGHRLSSLMDADVILFIENGEIVERGTHEDLLAKGGRYKALYDLQARAFDDMLANQEGMS</sequence>
<reference evidence="15" key="1">
    <citation type="submission" date="2014-08" db="EMBL/GenBank/DDBJ databases">
        <authorList>
            <person name="Moulin L."/>
        </authorList>
    </citation>
    <scope>NUCLEOTIDE SEQUENCE [LARGE SCALE GENOMIC DNA]</scope>
</reference>
<dbReference type="InterPro" id="IPR011527">
    <property type="entry name" value="ABC1_TM_dom"/>
</dbReference>
<evidence type="ECO:0000256" key="11">
    <source>
        <dbReference type="SAM" id="Phobius"/>
    </source>
</evidence>
<dbReference type="GO" id="GO:0016887">
    <property type="term" value="F:ATP hydrolysis activity"/>
    <property type="evidence" value="ECO:0007669"/>
    <property type="project" value="InterPro"/>
</dbReference>
<keyword evidence="15" id="KW-1185">Reference proteome</keyword>
<evidence type="ECO:0000256" key="6">
    <source>
        <dbReference type="ARBA" id="ARBA00022692"/>
    </source>
</evidence>
<dbReference type="InterPro" id="IPR027417">
    <property type="entry name" value="P-loop_NTPase"/>
</dbReference>
<dbReference type="GO" id="GO:0015421">
    <property type="term" value="F:ABC-type oligopeptide transporter activity"/>
    <property type="evidence" value="ECO:0007669"/>
    <property type="project" value="TreeGrafter"/>
</dbReference>
<evidence type="ECO:0000256" key="7">
    <source>
        <dbReference type="ARBA" id="ARBA00022741"/>
    </source>
</evidence>
<evidence type="ECO:0000256" key="1">
    <source>
        <dbReference type="ARBA" id="ARBA00004651"/>
    </source>
</evidence>
<dbReference type="Pfam" id="PF00005">
    <property type="entry name" value="ABC_tran"/>
    <property type="match status" value="1"/>
</dbReference>
<dbReference type="PROSITE" id="PS00211">
    <property type="entry name" value="ABC_TRANSPORTER_1"/>
    <property type="match status" value="1"/>
</dbReference>
<keyword evidence="6 11" id="KW-0812">Transmembrane</keyword>
<feature type="domain" description="ABC transporter" evidence="12">
    <location>
        <begin position="395"/>
        <end position="631"/>
    </location>
</feature>
<evidence type="ECO:0000256" key="9">
    <source>
        <dbReference type="ARBA" id="ARBA00022989"/>
    </source>
</evidence>
<organism evidence="14 15">
    <name type="scientific">Mesorhizobium plurifarium</name>
    <dbReference type="NCBI Taxonomy" id="69974"/>
    <lineage>
        <taxon>Bacteria</taxon>
        <taxon>Pseudomonadati</taxon>
        <taxon>Pseudomonadota</taxon>
        <taxon>Alphaproteobacteria</taxon>
        <taxon>Hyphomicrobiales</taxon>
        <taxon>Phyllobacteriaceae</taxon>
        <taxon>Mesorhizobium</taxon>
    </lineage>
</organism>
<evidence type="ECO:0000256" key="3">
    <source>
        <dbReference type="ARBA" id="ARBA00022448"/>
    </source>
</evidence>
<evidence type="ECO:0000256" key="10">
    <source>
        <dbReference type="ARBA" id="ARBA00023136"/>
    </source>
</evidence>
<feature type="transmembrane region" description="Helical" evidence="11">
    <location>
        <begin position="299"/>
        <end position="320"/>
    </location>
</feature>
<dbReference type="AlphaFoldDB" id="A0A090DUC5"/>
<evidence type="ECO:0000259" key="12">
    <source>
        <dbReference type="PROSITE" id="PS50893"/>
    </source>
</evidence>
<keyword evidence="5" id="KW-0762">Sugar transport</keyword>
<keyword evidence="7" id="KW-0547">Nucleotide-binding</keyword>
<dbReference type="CDD" id="cd18542">
    <property type="entry name" value="ABC_6TM_YknU_like"/>
    <property type="match status" value="1"/>
</dbReference>
<dbReference type="SUPFAM" id="SSF90123">
    <property type="entry name" value="ABC transporter transmembrane region"/>
    <property type="match status" value="1"/>
</dbReference>
<protein>
    <submittedName>
        <fullName evidence="14">ABC transporter related protein</fullName>
    </submittedName>
</protein>
<comment type="similarity">
    <text evidence="2">Belongs to the ABC transporter superfamily.</text>
</comment>
<accession>A0A090DUC5</accession>
<dbReference type="PANTHER" id="PTHR43394:SF1">
    <property type="entry name" value="ATP-BINDING CASSETTE SUB-FAMILY B MEMBER 10, MITOCHONDRIAL"/>
    <property type="match status" value="1"/>
</dbReference>
<dbReference type="PROSITE" id="PS50929">
    <property type="entry name" value="ABC_TM1F"/>
    <property type="match status" value="1"/>
</dbReference>
<dbReference type="InterPro" id="IPR003439">
    <property type="entry name" value="ABC_transporter-like_ATP-bd"/>
</dbReference>
<dbReference type="InterPro" id="IPR017871">
    <property type="entry name" value="ABC_transporter-like_CS"/>
</dbReference>
<dbReference type="PROSITE" id="PS50893">
    <property type="entry name" value="ABC_TRANSPORTER_2"/>
    <property type="match status" value="1"/>
</dbReference>
<keyword evidence="9 11" id="KW-1133">Transmembrane helix</keyword>
<feature type="domain" description="ABC transmembrane type-1" evidence="13">
    <location>
        <begin position="72"/>
        <end position="361"/>
    </location>
</feature>
<dbReference type="InterPro" id="IPR003593">
    <property type="entry name" value="AAA+_ATPase"/>
</dbReference>
<keyword evidence="3" id="KW-0813">Transport</keyword>
<dbReference type="InterPro" id="IPR036640">
    <property type="entry name" value="ABC1_TM_sf"/>
</dbReference>
<evidence type="ECO:0000313" key="14">
    <source>
        <dbReference type="EMBL" id="CDX17934.1"/>
    </source>
</evidence>
<keyword evidence="10 11" id="KW-0472">Membrane</keyword>